<feature type="compositionally biased region" description="Polar residues" evidence="1">
    <location>
        <begin position="32"/>
        <end position="50"/>
    </location>
</feature>
<protein>
    <submittedName>
        <fullName evidence="2">Uncharacterized protein</fullName>
    </submittedName>
</protein>
<evidence type="ECO:0000256" key="1">
    <source>
        <dbReference type="SAM" id="MobiDB-lite"/>
    </source>
</evidence>
<name>A0ABN6XTR4_9MICO</name>
<gene>
    <name evidence="2" type="ORF">GCM10025867_05350</name>
</gene>
<proteinExistence type="predicted"/>
<dbReference type="EMBL" id="AP027732">
    <property type="protein sequence ID" value="BDZ48294.1"/>
    <property type="molecule type" value="Genomic_DNA"/>
</dbReference>
<evidence type="ECO:0000313" key="3">
    <source>
        <dbReference type="Proteomes" id="UP001321486"/>
    </source>
</evidence>
<keyword evidence="3" id="KW-1185">Reference proteome</keyword>
<feature type="region of interest" description="Disordered" evidence="1">
    <location>
        <begin position="20"/>
        <end position="69"/>
    </location>
</feature>
<organism evidence="2 3">
    <name type="scientific">Frondihabitans sucicola</name>
    <dbReference type="NCBI Taxonomy" id="1268041"/>
    <lineage>
        <taxon>Bacteria</taxon>
        <taxon>Bacillati</taxon>
        <taxon>Actinomycetota</taxon>
        <taxon>Actinomycetes</taxon>
        <taxon>Micrococcales</taxon>
        <taxon>Microbacteriaceae</taxon>
        <taxon>Frondihabitans</taxon>
    </lineage>
</organism>
<sequence length="69" mass="7328">MNRRYGLRFVPVLCKRTASAPQAFRPAPCRSTRPSTRVNPAVTPSGQLTGTPVGPTGDNAITPARTPIP</sequence>
<reference evidence="3" key="1">
    <citation type="journal article" date="2019" name="Int. J. Syst. Evol. Microbiol.">
        <title>The Global Catalogue of Microorganisms (GCM) 10K type strain sequencing project: providing services to taxonomists for standard genome sequencing and annotation.</title>
        <authorList>
            <consortium name="The Broad Institute Genomics Platform"/>
            <consortium name="The Broad Institute Genome Sequencing Center for Infectious Disease"/>
            <person name="Wu L."/>
            <person name="Ma J."/>
        </authorList>
    </citation>
    <scope>NUCLEOTIDE SEQUENCE [LARGE SCALE GENOMIC DNA]</scope>
    <source>
        <strain evidence="3">NBRC 108728</strain>
    </source>
</reference>
<evidence type="ECO:0000313" key="2">
    <source>
        <dbReference type="EMBL" id="BDZ48294.1"/>
    </source>
</evidence>
<accession>A0ABN6XTR4</accession>
<dbReference type="Proteomes" id="UP001321486">
    <property type="component" value="Chromosome"/>
</dbReference>